<gene>
    <name evidence="2" type="ORF">ECRASSUSDP1_LOCUS23143</name>
</gene>
<evidence type="ECO:0000256" key="1">
    <source>
        <dbReference type="SAM" id="SignalP"/>
    </source>
</evidence>
<evidence type="ECO:0000313" key="3">
    <source>
        <dbReference type="Proteomes" id="UP001295684"/>
    </source>
</evidence>
<reference evidence="2" key="1">
    <citation type="submission" date="2023-07" db="EMBL/GenBank/DDBJ databases">
        <authorList>
            <consortium name="AG Swart"/>
            <person name="Singh M."/>
            <person name="Singh A."/>
            <person name="Seah K."/>
            <person name="Emmerich C."/>
        </authorList>
    </citation>
    <scope>NUCLEOTIDE SEQUENCE</scope>
    <source>
        <strain evidence="2">DP1</strain>
    </source>
</reference>
<feature type="chain" id="PRO_5041899791" description="Secreted protein" evidence="1">
    <location>
        <begin position="17"/>
        <end position="183"/>
    </location>
</feature>
<comment type="caution">
    <text evidence="2">The sequence shown here is derived from an EMBL/GenBank/DDBJ whole genome shotgun (WGS) entry which is preliminary data.</text>
</comment>
<organism evidence="2 3">
    <name type="scientific">Euplotes crassus</name>
    <dbReference type="NCBI Taxonomy" id="5936"/>
    <lineage>
        <taxon>Eukaryota</taxon>
        <taxon>Sar</taxon>
        <taxon>Alveolata</taxon>
        <taxon>Ciliophora</taxon>
        <taxon>Intramacronucleata</taxon>
        <taxon>Spirotrichea</taxon>
        <taxon>Hypotrichia</taxon>
        <taxon>Euplotida</taxon>
        <taxon>Euplotidae</taxon>
        <taxon>Moneuplotes</taxon>
    </lineage>
</organism>
<sequence length="183" mass="21097">MKLILPLLILTTLLYSLPIATKELPDPSSFSSRVTKISYSTWDGFMKQYHYAQGFTLPEDCLSEKFEREVERIVVALREEESCSGKVKKVYEGLVKIQAVTYKNCLVPNLVTEIKSECNKHGCDIFTLSMRLQQDFSILISLYNDILDNYYQEFDSEQSLYNSFKNIGIDIAKITHIILGMRQ</sequence>
<proteinExistence type="predicted"/>
<dbReference type="EMBL" id="CAMPGE010023788">
    <property type="protein sequence ID" value="CAI2381685.1"/>
    <property type="molecule type" value="Genomic_DNA"/>
</dbReference>
<accession>A0AAD1Y0X9</accession>
<evidence type="ECO:0008006" key="4">
    <source>
        <dbReference type="Google" id="ProtNLM"/>
    </source>
</evidence>
<dbReference type="AlphaFoldDB" id="A0AAD1Y0X9"/>
<keyword evidence="1" id="KW-0732">Signal</keyword>
<protein>
    <recommendedName>
        <fullName evidence="4">Secreted protein</fullName>
    </recommendedName>
</protein>
<dbReference type="Proteomes" id="UP001295684">
    <property type="component" value="Unassembled WGS sequence"/>
</dbReference>
<keyword evidence="3" id="KW-1185">Reference proteome</keyword>
<evidence type="ECO:0000313" key="2">
    <source>
        <dbReference type="EMBL" id="CAI2381685.1"/>
    </source>
</evidence>
<name>A0AAD1Y0X9_EUPCR</name>
<feature type="signal peptide" evidence="1">
    <location>
        <begin position="1"/>
        <end position="16"/>
    </location>
</feature>